<protein>
    <recommendedName>
        <fullName evidence="1">7TM GPCR serpentine receptor class x (Srx) domain-containing protein</fullName>
    </recommendedName>
</protein>
<dbReference type="OrthoDB" id="10413867at2759"/>
<reference evidence="3" key="1">
    <citation type="journal article" date="2015" name="Nat. Genet.">
        <title>The genome and transcriptome of the zoonotic hookworm Ancylostoma ceylanicum identify infection-specific gene families.</title>
        <authorList>
            <person name="Schwarz E.M."/>
            <person name="Hu Y."/>
            <person name="Antoshechkin I."/>
            <person name="Miller M.M."/>
            <person name="Sternberg P.W."/>
            <person name="Aroian R.V."/>
        </authorList>
    </citation>
    <scope>NUCLEOTIDE SEQUENCE</scope>
    <source>
        <strain evidence="3">HY135</strain>
    </source>
</reference>
<evidence type="ECO:0000313" key="2">
    <source>
        <dbReference type="EMBL" id="EYC06333.1"/>
    </source>
</evidence>
<feature type="domain" description="7TM GPCR serpentine receptor class x (Srx)" evidence="1">
    <location>
        <begin position="7"/>
        <end position="49"/>
    </location>
</feature>
<organism evidence="2 3">
    <name type="scientific">Ancylostoma ceylanicum</name>
    <dbReference type="NCBI Taxonomy" id="53326"/>
    <lineage>
        <taxon>Eukaryota</taxon>
        <taxon>Metazoa</taxon>
        <taxon>Ecdysozoa</taxon>
        <taxon>Nematoda</taxon>
        <taxon>Chromadorea</taxon>
        <taxon>Rhabditida</taxon>
        <taxon>Rhabditina</taxon>
        <taxon>Rhabditomorpha</taxon>
        <taxon>Strongyloidea</taxon>
        <taxon>Ancylostomatidae</taxon>
        <taxon>Ancylostomatinae</taxon>
        <taxon>Ancylostoma</taxon>
    </lineage>
</organism>
<evidence type="ECO:0000259" key="1">
    <source>
        <dbReference type="Pfam" id="PF10328"/>
    </source>
</evidence>
<dbReference type="InterPro" id="IPR019430">
    <property type="entry name" value="7TM_GPCR_serpentine_rcpt_Srx"/>
</dbReference>
<sequence length="101" mass="11104">MMASTLALIMISFHIISRFSSTKWELFIATTVVWELAHVMDGFIALAFNGNLYCELLKVCQAEPTVSGMAGTNGSSTKLWTKNERDTRLQVGLSCLRGGNT</sequence>
<accession>A0A016TVC0</accession>
<dbReference type="Pfam" id="PF10328">
    <property type="entry name" value="7TM_GPCR_Srx"/>
    <property type="match status" value="1"/>
</dbReference>
<keyword evidence="3" id="KW-1185">Reference proteome</keyword>
<name>A0A016TVC0_9BILA</name>
<dbReference type="AlphaFoldDB" id="A0A016TVC0"/>
<comment type="caution">
    <text evidence="2">The sequence shown here is derived from an EMBL/GenBank/DDBJ whole genome shotgun (WGS) entry which is preliminary data.</text>
</comment>
<dbReference type="Proteomes" id="UP000024635">
    <property type="component" value="Unassembled WGS sequence"/>
</dbReference>
<evidence type="ECO:0000313" key="3">
    <source>
        <dbReference type="Proteomes" id="UP000024635"/>
    </source>
</evidence>
<proteinExistence type="predicted"/>
<dbReference type="EMBL" id="JARK01001412">
    <property type="protein sequence ID" value="EYC06333.1"/>
    <property type="molecule type" value="Genomic_DNA"/>
</dbReference>
<gene>
    <name evidence="2" type="primary">Acey_s0076.g1003</name>
    <name evidence="2" type="ORF">Y032_0076g1003</name>
</gene>